<dbReference type="InterPro" id="IPR000888">
    <property type="entry name" value="RmlC-like"/>
</dbReference>
<dbReference type="STRING" id="592026.GCWU0000282_000828"/>
<dbReference type="InterPro" id="IPR011051">
    <property type="entry name" value="RmlC_Cupin_sf"/>
</dbReference>
<keyword evidence="3" id="KW-0413">Isomerase</keyword>
<comment type="similarity">
    <text evidence="3">Belongs to the dTDP-4-dehydrorhamnose 3,5-epimerase family.</text>
</comment>
<dbReference type="Proteomes" id="UP000018227">
    <property type="component" value="Unassembled WGS sequence"/>
</dbReference>
<dbReference type="InterPro" id="IPR014710">
    <property type="entry name" value="RmlC-like_jellyroll"/>
</dbReference>
<comment type="caution">
    <text evidence="4">The sequence shown here is derived from an EMBL/GenBank/DDBJ whole genome shotgun (WGS) entry which is preliminary data.</text>
</comment>
<dbReference type="UniPathway" id="UPA00124"/>
<evidence type="ECO:0000256" key="1">
    <source>
        <dbReference type="PIRSR" id="PIRSR600888-1"/>
    </source>
</evidence>
<dbReference type="PANTHER" id="PTHR21047:SF2">
    <property type="entry name" value="THYMIDINE DIPHOSPHO-4-KETO-RHAMNOSE 3,5-EPIMERASE"/>
    <property type="match status" value="1"/>
</dbReference>
<sequence length="193" mass="22093">MENIGMNKTETGIGGLFVIEPKVFGDNRGWFMESWSKKKFEEVGINCEFVQDNHSFSEKKGTLRGLHFQKGEYSQAKLVRVLRGRVYDVAVDLRKDSPTFLNWFGVELSEENKKELFVPRGFAHGFLTLTDNVEFAYKADNYYNKESEGAIRFDDEKIGVDWKLADLGVGEVIVSDKDKTAPGFEELTEDCFF</sequence>
<accession>V2Y400</accession>
<dbReference type="AlphaFoldDB" id="V2Y400"/>
<keyword evidence="5" id="KW-1185">Reference proteome</keyword>
<dbReference type="PANTHER" id="PTHR21047">
    <property type="entry name" value="DTDP-6-DEOXY-D-GLUCOSE-3,5 EPIMERASE"/>
    <property type="match status" value="1"/>
</dbReference>
<evidence type="ECO:0000313" key="4">
    <source>
        <dbReference type="EMBL" id="ESL03663.1"/>
    </source>
</evidence>
<comment type="function">
    <text evidence="3">Catalyzes the epimerization of the C3' and C5'positions of dTDP-6-deoxy-D-xylo-4-hexulose, forming dTDP-6-deoxy-L-lyxo-4-hexulose.</text>
</comment>
<dbReference type="EC" id="5.1.3.13" evidence="3"/>
<proteinExistence type="inferred from homology"/>
<protein>
    <recommendedName>
        <fullName evidence="3">dTDP-4-dehydrorhamnose 3,5-epimerase</fullName>
        <ecNumber evidence="3">5.1.3.13</ecNumber>
    </recommendedName>
    <alternativeName>
        <fullName evidence="3">Thymidine diphospho-4-keto-rhamnose 3,5-epimerase</fullName>
    </alternativeName>
</protein>
<dbReference type="Pfam" id="PF00908">
    <property type="entry name" value="dTDP_sugar_isom"/>
    <property type="match status" value="1"/>
</dbReference>
<dbReference type="HOGENOM" id="CLU_090940_1_1_9"/>
<feature type="site" description="Participates in a stacking interaction with the thymidine ring of dTDP-4-oxo-6-deoxyglucose" evidence="2">
    <location>
        <position position="143"/>
    </location>
</feature>
<evidence type="ECO:0000256" key="3">
    <source>
        <dbReference type="RuleBase" id="RU364069"/>
    </source>
</evidence>
<name>V2Y400_9FIRM</name>
<comment type="pathway">
    <text evidence="3">Carbohydrate biosynthesis; dTDP-L-rhamnose biosynthesis.</text>
</comment>
<evidence type="ECO:0000256" key="2">
    <source>
        <dbReference type="PIRSR" id="PIRSR600888-3"/>
    </source>
</evidence>
<feature type="active site" description="Proton donor" evidence="1">
    <location>
        <position position="137"/>
    </location>
</feature>
<comment type="catalytic activity">
    <reaction evidence="3">
        <text>dTDP-4-dehydro-6-deoxy-alpha-D-glucose = dTDP-4-dehydro-beta-L-rhamnose</text>
        <dbReference type="Rhea" id="RHEA:16969"/>
        <dbReference type="ChEBI" id="CHEBI:57649"/>
        <dbReference type="ChEBI" id="CHEBI:62830"/>
        <dbReference type="EC" id="5.1.3.13"/>
    </reaction>
</comment>
<dbReference type="CDD" id="cd00438">
    <property type="entry name" value="cupin_RmlC"/>
    <property type="match status" value="1"/>
</dbReference>
<dbReference type="Gene3D" id="2.60.120.10">
    <property type="entry name" value="Jelly Rolls"/>
    <property type="match status" value="1"/>
</dbReference>
<feature type="active site" description="Proton acceptor" evidence="1">
    <location>
        <position position="67"/>
    </location>
</feature>
<gene>
    <name evidence="4" type="ORF">GCWU0000282_000828</name>
</gene>
<dbReference type="GO" id="GO:0008830">
    <property type="term" value="F:dTDP-4-dehydrorhamnose 3,5-epimerase activity"/>
    <property type="evidence" value="ECO:0007669"/>
    <property type="project" value="UniProtKB-UniRule"/>
</dbReference>
<dbReference type="EMBL" id="ACIL03000007">
    <property type="protein sequence ID" value="ESL03663.1"/>
    <property type="molecule type" value="Genomic_DNA"/>
</dbReference>
<dbReference type="SUPFAM" id="SSF51182">
    <property type="entry name" value="RmlC-like cupins"/>
    <property type="match status" value="1"/>
</dbReference>
<evidence type="ECO:0000313" key="5">
    <source>
        <dbReference type="Proteomes" id="UP000018227"/>
    </source>
</evidence>
<reference evidence="4 5" key="1">
    <citation type="submission" date="2013-06" db="EMBL/GenBank/DDBJ databases">
        <authorList>
            <person name="Weinstock G."/>
            <person name="Sodergren E."/>
            <person name="Clifton S."/>
            <person name="Fulton L."/>
            <person name="Fulton B."/>
            <person name="Courtney L."/>
            <person name="Fronick C."/>
            <person name="Harrison M."/>
            <person name="Strong C."/>
            <person name="Farmer C."/>
            <person name="Delahaunty K."/>
            <person name="Markovic C."/>
            <person name="Hall O."/>
            <person name="Minx P."/>
            <person name="Tomlinson C."/>
            <person name="Mitreva M."/>
            <person name="Nelson J."/>
            <person name="Hou S."/>
            <person name="Wollam A."/>
            <person name="Pepin K.H."/>
            <person name="Johnson M."/>
            <person name="Bhonagiri V."/>
            <person name="Nash W.E."/>
            <person name="Warren W."/>
            <person name="Chinwalla A."/>
            <person name="Mardis E.R."/>
            <person name="Wilson R.K."/>
        </authorList>
    </citation>
    <scope>NUCLEOTIDE SEQUENCE [LARGE SCALE GENOMIC DNA]</scope>
    <source>
        <strain evidence="4 5">ATCC 51271</strain>
    </source>
</reference>
<dbReference type="eggNOG" id="COG1898">
    <property type="taxonomic scope" value="Bacteria"/>
</dbReference>
<organism evidence="4 5">
    <name type="scientific">Catonella morbi ATCC 51271</name>
    <dbReference type="NCBI Taxonomy" id="592026"/>
    <lineage>
        <taxon>Bacteria</taxon>
        <taxon>Bacillati</taxon>
        <taxon>Bacillota</taxon>
        <taxon>Clostridia</taxon>
        <taxon>Lachnospirales</taxon>
        <taxon>Lachnospiraceae</taxon>
        <taxon>Catonella</taxon>
    </lineage>
</organism>
<dbReference type="GO" id="GO:0019305">
    <property type="term" value="P:dTDP-rhamnose biosynthetic process"/>
    <property type="evidence" value="ECO:0007669"/>
    <property type="project" value="UniProtKB-UniRule"/>
</dbReference>
<dbReference type="NCBIfam" id="TIGR01221">
    <property type="entry name" value="rmlC"/>
    <property type="match status" value="1"/>
</dbReference>
<dbReference type="GO" id="GO:0000271">
    <property type="term" value="P:polysaccharide biosynthetic process"/>
    <property type="evidence" value="ECO:0007669"/>
    <property type="project" value="TreeGrafter"/>
</dbReference>
<dbReference type="GO" id="GO:0005829">
    <property type="term" value="C:cytosol"/>
    <property type="evidence" value="ECO:0007669"/>
    <property type="project" value="TreeGrafter"/>
</dbReference>
<comment type="subunit">
    <text evidence="3">Homodimer.</text>
</comment>